<dbReference type="GO" id="GO:0008713">
    <property type="term" value="F:ADP-heptose-lipopolysaccharide heptosyltransferase activity"/>
    <property type="evidence" value="ECO:0007669"/>
    <property type="project" value="TreeGrafter"/>
</dbReference>
<reference evidence="3 4" key="1">
    <citation type="submission" date="2018-06" db="EMBL/GenBank/DDBJ databases">
        <title>Genomic Encyclopedia of Archaeal and Bacterial Type Strains, Phase II (KMG-II): from individual species to whole genera.</title>
        <authorList>
            <person name="Goeker M."/>
        </authorList>
    </citation>
    <scope>NUCLEOTIDE SEQUENCE [LARGE SCALE GENOMIC DNA]</scope>
    <source>
        <strain evidence="3 4">ATCC BAA-1881</strain>
    </source>
</reference>
<evidence type="ECO:0000313" key="4">
    <source>
        <dbReference type="Proteomes" id="UP000248806"/>
    </source>
</evidence>
<organism evidence="3 4">
    <name type="scientific">Thermosporothrix hazakensis</name>
    <dbReference type="NCBI Taxonomy" id="644383"/>
    <lineage>
        <taxon>Bacteria</taxon>
        <taxon>Bacillati</taxon>
        <taxon>Chloroflexota</taxon>
        <taxon>Ktedonobacteria</taxon>
        <taxon>Ktedonobacterales</taxon>
        <taxon>Thermosporotrichaceae</taxon>
        <taxon>Thermosporothrix</taxon>
    </lineage>
</organism>
<dbReference type="OrthoDB" id="9797795at2"/>
<comment type="caution">
    <text evidence="3">The sequence shown here is derived from an EMBL/GenBank/DDBJ whole genome shotgun (WGS) entry which is preliminary data.</text>
</comment>
<accession>A0A326U1A9</accession>
<protein>
    <submittedName>
        <fullName evidence="3">ADP-heptose:LPS heptosyltransferase</fullName>
    </submittedName>
</protein>
<evidence type="ECO:0000313" key="3">
    <source>
        <dbReference type="EMBL" id="PZW24678.1"/>
    </source>
</evidence>
<dbReference type="EMBL" id="QKUF01000021">
    <property type="protein sequence ID" value="PZW24678.1"/>
    <property type="molecule type" value="Genomic_DNA"/>
</dbReference>
<dbReference type="GO" id="GO:0009244">
    <property type="term" value="P:lipopolysaccharide core region biosynthetic process"/>
    <property type="evidence" value="ECO:0007669"/>
    <property type="project" value="TreeGrafter"/>
</dbReference>
<evidence type="ECO:0000256" key="2">
    <source>
        <dbReference type="ARBA" id="ARBA00022679"/>
    </source>
</evidence>
<keyword evidence="4" id="KW-1185">Reference proteome</keyword>
<dbReference type="GO" id="GO:0005829">
    <property type="term" value="C:cytosol"/>
    <property type="evidence" value="ECO:0007669"/>
    <property type="project" value="TreeGrafter"/>
</dbReference>
<name>A0A326U1A9_THEHA</name>
<dbReference type="PANTHER" id="PTHR30160:SF23">
    <property type="match status" value="1"/>
</dbReference>
<dbReference type="SUPFAM" id="SSF53756">
    <property type="entry name" value="UDP-Glycosyltransferase/glycogen phosphorylase"/>
    <property type="match status" value="1"/>
</dbReference>
<evidence type="ECO:0000256" key="1">
    <source>
        <dbReference type="ARBA" id="ARBA00022676"/>
    </source>
</evidence>
<dbReference type="InterPro" id="IPR051199">
    <property type="entry name" value="LPS_LOS_Heptosyltrfase"/>
</dbReference>
<keyword evidence="1" id="KW-0328">Glycosyltransferase</keyword>
<dbReference type="AlphaFoldDB" id="A0A326U1A9"/>
<dbReference type="CDD" id="cd03789">
    <property type="entry name" value="GT9_LPS_heptosyltransferase"/>
    <property type="match status" value="1"/>
</dbReference>
<dbReference type="PANTHER" id="PTHR30160">
    <property type="entry name" value="TETRAACYLDISACCHARIDE 4'-KINASE-RELATED"/>
    <property type="match status" value="1"/>
</dbReference>
<dbReference type="Gene3D" id="3.40.50.2000">
    <property type="entry name" value="Glycogen Phosphorylase B"/>
    <property type="match status" value="2"/>
</dbReference>
<dbReference type="Pfam" id="PF01075">
    <property type="entry name" value="Glyco_transf_9"/>
    <property type="match status" value="1"/>
</dbReference>
<proteinExistence type="predicted"/>
<keyword evidence="2 3" id="KW-0808">Transferase</keyword>
<dbReference type="Proteomes" id="UP000248806">
    <property type="component" value="Unassembled WGS sequence"/>
</dbReference>
<sequence>MRILLVRPGAIGDTLLTLPVIAALKAYHPNTTIHFVGRADVLPLFHASGLVEETSDYEALQWSALFASPETARRLLSPQFAGYDLAICWLRDSEGTIARNLTASGIQEVITAPGRPPADTVIHVAEYLAQTAGVMLAPDFQLTLPQRPSGQETIAIHPGSGGPQKCWPVPCFAEVIQHLEQKRQPTLLLAGPAEAQRLQELRHLLTPAPAFLTELISAPLLDVAYALTSCRAYLGNDTGITHLAALLGIPTLALFQASDPRLWRPLGQKVHIITISHQGVGNMSTQSILSLLDSFSS</sequence>
<gene>
    <name evidence="3" type="ORF">EI42_04560</name>
</gene>
<dbReference type="RefSeq" id="WP_111324876.1">
    <property type="nucleotide sequence ID" value="NZ_BIFX01000001.1"/>
</dbReference>
<dbReference type="InterPro" id="IPR002201">
    <property type="entry name" value="Glyco_trans_9"/>
</dbReference>